<dbReference type="EMBL" id="JELX01003103">
    <property type="protein sequence ID" value="KYF53273.1"/>
    <property type="molecule type" value="Genomic_DNA"/>
</dbReference>
<evidence type="ECO:0000256" key="1">
    <source>
        <dbReference type="SAM" id="MobiDB-lite"/>
    </source>
</evidence>
<dbReference type="Proteomes" id="UP000075604">
    <property type="component" value="Unassembled WGS sequence"/>
</dbReference>
<feature type="region of interest" description="Disordered" evidence="1">
    <location>
        <begin position="237"/>
        <end position="273"/>
    </location>
</feature>
<sequence length="273" mass="29568">MARYGYSFVPDRGFSAFSRDLGEGAWKDVSIKKYDTPDRMPPQLMEAPRPVAWKLRATWSIAALDEVLGIASASELAALDAEWDAAQRALHHFVASAEEGEDAAVREAATRVRAVMLKGNGTEQTRLGYDAEVDFGRSQAAAAKRTMEADLKKIGAGAHLKRIERATEALARGIGRGGGEKRLGTRAKRLRAAISGCVTAFNAIHDEITWLLAHTAPGVQRQQLEALHAPFLALLERYPPPARSGTRDDGEGEEEVATEEPADDEEEPASAPP</sequence>
<name>A0A150PC77_SORCE</name>
<protein>
    <submittedName>
        <fullName evidence="2">Uncharacterized protein</fullName>
    </submittedName>
</protein>
<gene>
    <name evidence="2" type="ORF">BE04_42575</name>
</gene>
<reference evidence="2 3" key="1">
    <citation type="submission" date="2014-02" db="EMBL/GenBank/DDBJ databases">
        <title>The small core and large imbalanced accessory genome model reveals a collaborative survival strategy of Sorangium cellulosum strains in nature.</title>
        <authorList>
            <person name="Han K."/>
            <person name="Peng R."/>
            <person name="Blom J."/>
            <person name="Li Y.-Z."/>
        </authorList>
    </citation>
    <scope>NUCLEOTIDE SEQUENCE [LARGE SCALE GENOMIC DNA]</scope>
    <source>
        <strain evidence="2 3">So0157-18</strain>
    </source>
</reference>
<evidence type="ECO:0000313" key="3">
    <source>
        <dbReference type="Proteomes" id="UP000075604"/>
    </source>
</evidence>
<organism evidence="2 3">
    <name type="scientific">Sorangium cellulosum</name>
    <name type="common">Polyangium cellulosum</name>
    <dbReference type="NCBI Taxonomy" id="56"/>
    <lineage>
        <taxon>Bacteria</taxon>
        <taxon>Pseudomonadati</taxon>
        <taxon>Myxococcota</taxon>
        <taxon>Polyangia</taxon>
        <taxon>Polyangiales</taxon>
        <taxon>Polyangiaceae</taxon>
        <taxon>Sorangium</taxon>
    </lineage>
</organism>
<evidence type="ECO:0000313" key="2">
    <source>
        <dbReference type="EMBL" id="KYF53273.1"/>
    </source>
</evidence>
<proteinExistence type="predicted"/>
<accession>A0A150PC77</accession>
<comment type="caution">
    <text evidence="2">The sequence shown here is derived from an EMBL/GenBank/DDBJ whole genome shotgun (WGS) entry which is preliminary data.</text>
</comment>
<feature type="compositionally biased region" description="Acidic residues" evidence="1">
    <location>
        <begin position="250"/>
        <end position="273"/>
    </location>
</feature>
<dbReference type="AlphaFoldDB" id="A0A150PC77"/>